<organism evidence="2 3">
    <name type="scientific">Synoicihabitans lomoniglobus</name>
    <dbReference type="NCBI Taxonomy" id="2909285"/>
    <lineage>
        <taxon>Bacteria</taxon>
        <taxon>Pseudomonadati</taxon>
        <taxon>Verrucomicrobiota</taxon>
        <taxon>Opitutia</taxon>
        <taxon>Opitutales</taxon>
        <taxon>Opitutaceae</taxon>
        <taxon>Synoicihabitans</taxon>
    </lineage>
</organism>
<evidence type="ECO:0000256" key="1">
    <source>
        <dbReference type="SAM" id="SignalP"/>
    </source>
</evidence>
<reference evidence="2" key="1">
    <citation type="submission" date="2023-03" db="EMBL/GenBank/DDBJ databases">
        <title>Lomoglobus Profundus gen. nov., sp. nov., a novel member of the phylum Verrucomicrobia, isolated from deep-marine sediment of South China Sea.</title>
        <authorList>
            <person name="Ahmad T."/>
            <person name="Ishaq S.E."/>
            <person name="Wang F."/>
        </authorList>
    </citation>
    <scope>NUCLEOTIDE SEQUENCE</scope>
    <source>
        <strain evidence="2">LMO-M01</strain>
    </source>
</reference>
<evidence type="ECO:0000313" key="2">
    <source>
        <dbReference type="EMBL" id="WED63073.1"/>
    </source>
</evidence>
<protein>
    <submittedName>
        <fullName evidence="2">Uncharacterized protein</fullName>
    </submittedName>
</protein>
<feature type="chain" id="PRO_5041933721" evidence="1">
    <location>
        <begin position="25"/>
        <end position="269"/>
    </location>
</feature>
<keyword evidence="3" id="KW-1185">Reference proteome</keyword>
<dbReference type="Proteomes" id="UP001218638">
    <property type="component" value="Chromosome"/>
</dbReference>
<feature type="signal peptide" evidence="1">
    <location>
        <begin position="1"/>
        <end position="24"/>
    </location>
</feature>
<dbReference type="RefSeq" id="WP_330931749.1">
    <property type="nucleotide sequence ID" value="NZ_CP119075.1"/>
</dbReference>
<proteinExistence type="predicted"/>
<accession>A0AAE9ZXM1</accession>
<dbReference type="EMBL" id="CP119075">
    <property type="protein sequence ID" value="WED63073.1"/>
    <property type="molecule type" value="Genomic_DNA"/>
</dbReference>
<keyword evidence="1" id="KW-0732">Signal</keyword>
<dbReference type="AlphaFoldDB" id="A0AAE9ZXM1"/>
<evidence type="ECO:0000313" key="3">
    <source>
        <dbReference type="Proteomes" id="UP001218638"/>
    </source>
</evidence>
<gene>
    <name evidence="2" type="ORF">PXH66_12095</name>
</gene>
<sequence length="269" mass="29308">MSSLRRFFSSFLFASLTLSSTLAAAPSMESLSVIAVTDMTEIGRTYPEASPDSPVYYQAVTTGYQDFGRGMAGEKEPENDAFLQTVLRTLKREGYVPATDAHPPTIVLGFSWGSLRSQPGAALKVLGGDKLDLMWEVETTTGLDVRQWLRGMRAEKAQRVLELSKEDLFVMNVAAYDRSALVKGELVPLWQTRIACPTRGVWAADALPQIVQVAGPVIGRETKTPELSTVGRAFGKAGSVEIGDLTVVDEDFDLATMPVLDLTKETEPE</sequence>
<name>A0AAE9ZXM1_9BACT</name>
<dbReference type="KEGG" id="slom:PXH66_12095"/>